<organism evidence="2">
    <name type="scientific">Arcella intermedia</name>
    <dbReference type="NCBI Taxonomy" id="1963864"/>
    <lineage>
        <taxon>Eukaryota</taxon>
        <taxon>Amoebozoa</taxon>
        <taxon>Tubulinea</taxon>
        <taxon>Elardia</taxon>
        <taxon>Arcellinida</taxon>
        <taxon>Sphaerothecina</taxon>
        <taxon>Arcellidae</taxon>
        <taxon>Arcella</taxon>
    </lineage>
</organism>
<accession>A0A6B2L153</accession>
<evidence type="ECO:0000259" key="1">
    <source>
        <dbReference type="PROSITE" id="PS50211"/>
    </source>
</evidence>
<sequence length="508" mass="59068">MMLPEGVQKRDWDYTIFLLNREQTAKKIATDDWELVKGDGFQKTQLQKQLSLSSNIKIPKLSGLMYCYNLIHSKKDRDAQRGVVIKALAIVCTHQFFHIYRPFIWQTLKQYYDNPSTEMLQNLYTHLNSIDLSKVLQIKKKHHRYWNATSNLEKYYSLFSDYEGNKVYMSIPLHFLPDETIESSISLILDTFGEKTSLIYQSILLEKRIVVCGHGLPAWLTCKYVFSLCLLAVPMEGILRARAYPYMNFGSFDFLNTSGYILGMANPFLKDKGSEYWDVFCDITTKEVITETPGPASFSGYFKVFKQEISETAKSDPNLDMIRRCLNGLHRNYGESWIRQQFKRHTMDIISSTLIDEIGDKNATPLNTSKPNFDKLFISQFKTKKSYQKWANENLHLLSQDYHPGLPVSKPIWDLNQMIKKLKSKMNRNTSNDASITRSWMIVVTQKIIELATDDDQLMEVFTILAENRLSLAEKIAKIPSFPEDLKQQWLNIEARQQFVLSELLKHD</sequence>
<dbReference type="AlphaFoldDB" id="A0A6B2L153"/>
<dbReference type="InterPro" id="IPR037516">
    <property type="entry name" value="Tripartite_DENN"/>
</dbReference>
<proteinExistence type="predicted"/>
<dbReference type="GO" id="GO:0005886">
    <property type="term" value="C:plasma membrane"/>
    <property type="evidence" value="ECO:0007669"/>
    <property type="project" value="TreeGrafter"/>
</dbReference>
<evidence type="ECO:0000313" key="2">
    <source>
        <dbReference type="EMBL" id="NDV30659.1"/>
    </source>
</evidence>
<name>A0A6B2L153_9EUKA</name>
<dbReference type="Pfam" id="PF08616">
    <property type="entry name" value="SPA"/>
    <property type="match status" value="1"/>
</dbReference>
<dbReference type="InterPro" id="IPR052809">
    <property type="entry name" value="Actin_polarity_regulatory"/>
</dbReference>
<dbReference type="PANTHER" id="PTHR28245:SF1">
    <property type="entry name" value="ARF3-INTERACTING PROTEIN 1"/>
    <property type="match status" value="1"/>
</dbReference>
<reference evidence="2" key="1">
    <citation type="journal article" date="2020" name="J. Eukaryot. Microbiol.">
        <title>De novo Sequencing, Assembly and Annotation of the Transcriptome for the Free-Living Testate Amoeba Arcella intermedia.</title>
        <authorList>
            <person name="Ribeiro G.M."/>
            <person name="Porfirio-Sousa A.L."/>
            <person name="Maurer-Alcala X.X."/>
            <person name="Katz L.A."/>
            <person name="Lahr D.J.G."/>
        </authorList>
    </citation>
    <scope>NUCLEOTIDE SEQUENCE</scope>
</reference>
<feature type="domain" description="UDENN" evidence="1">
    <location>
        <begin position="1"/>
        <end position="405"/>
    </location>
</feature>
<dbReference type="GO" id="GO:0051666">
    <property type="term" value="P:actin cortical patch localization"/>
    <property type="evidence" value="ECO:0007669"/>
    <property type="project" value="TreeGrafter"/>
</dbReference>
<dbReference type="PANTHER" id="PTHR28245">
    <property type="entry name" value="ARF3-INTERACTING PROTEIN 1"/>
    <property type="match status" value="1"/>
</dbReference>
<dbReference type="PROSITE" id="PS50211">
    <property type="entry name" value="DENN"/>
    <property type="match status" value="1"/>
</dbReference>
<dbReference type="EMBL" id="GIBP01001690">
    <property type="protein sequence ID" value="NDV30659.1"/>
    <property type="molecule type" value="Transcribed_RNA"/>
</dbReference>
<protein>
    <recommendedName>
        <fullName evidence="1">UDENN domain-containing protein</fullName>
    </recommendedName>
</protein>